<dbReference type="Pfam" id="PF12833">
    <property type="entry name" value="HTH_18"/>
    <property type="match status" value="1"/>
</dbReference>
<protein>
    <submittedName>
        <fullName evidence="5">Helix-turn-helix transcriptional regulator</fullName>
    </submittedName>
</protein>
<dbReference type="PROSITE" id="PS00041">
    <property type="entry name" value="HTH_ARAC_FAMILY_1"/>
    <property type="match status" value="1"/>
</dbReference>
<feature type="domain" description="HTH araC/xylS-type" evidence="4">
    <location>
        <begin position="135"/>
        <end position="232"/>
    </location>
</feature>
<proteinExistence type="predicted"/>
<reference evidence="6" key="1">
    <citation type="journal article" date="2019" name="Int. J. Syst. Evol. Microbiol.">
        <title>The Global Catalogue of Microorganisms (GCM) 10K type strain sequencing project: providing services to taxonomists for standard genome sequencing and annotation.</title>
        <authorList>
            <consortium name="The Broad Institute Genomics Platform"/>
            <consortium name="The Broad Institute Genome Sequencing Center for Infectious Disease"/>
            <person name="Wu L."/>
            <person name="Ma J."/>
        </authorList>
    </citation>
    <scope>NUCLEOTIDE SEQUENCE [LARGE SCALE GENOMIC DNA]</scope>
    <source>
        <strain evidence="6">JCM 18298</strain>
    </source>
</reference>
<evidence type="ECO:0000313" key="5">
    <source>
        <dbReference type="EMBL" id="GAA5069341.1"/>
    </source>
</evidence>
<keyword evidence="6" id="KW-1185">Reference proteome</keyword>
<keyword evidence="1" id="KW-0805">Transcription regulation</keyword>
<dbReference type="PROSITE" id="PS01124">
    <property type="entry name" value="HTH_ARAC_FAMILY_2"/>
    <property type="match status" value="1"/>
</dbReference>
<dbReference type="Gene3D" id="1.10.10.60">
    <property type="entry name" value="Homeodomain-like"/>
    <property type="match status" value="1"/>
</dbReference>
<accession>A0ABP9L6G0</accession>
<keyword evidence="3" id="KW-0804">Transcription</keyword>
<keyword evidence="2" id="KW-0238">DNA-binding</keyword>
<dbReference type="RefSeq" id="WP_345499827.1">
    <property type="nucleotide sequence ID" value="NZ_BAABJM010000010.1"/>
</dbReference>
<comment type="caution">
    <text evidence="5">The sequence shown here is derived from an EMBL/GenBank/DDBJ whole genome shotgun (WGS) entry which is preliminary data.</text>
</comment>
<organism evidence="5 6">
    <name type="scientific">Nocardia callitridis</name>
    <dbReference type="NCBI Taxonomy" id="648753"/>
    <lineage>
        <taxon>Bacteria</taxon>
        <taxon>Bacillati</taxon>
        <taxon>Actinomycetota</taxon>
        <taxon>Actinomycetes</taxon>
        <taxon>Mycobacteriales</taxon>
        <taxon>Nocardiaceae</taxon>
        <taxon>Nocardia</taxon>
    </lineage>
</organism>
<dbReference type="Pfam" id="PF20240">
    <property type="entry name" value="DUF6597"/>
    <property type="match status" value="1"/>
</dbReference>
<dbReference type="InterPro" id="IPR018062">
    <property type="entry name" value="HTH_AraC-typ_CS"/>
</dbReference>
<dbReference type="PANTHER" id="PTHR46796:SF15">
    <property type="entry name" value="BLL1074 PROTEIN"/>
    <property type="match status" value="1"/>
</dbReference>
<dbReference type="SMART" id="SM00342">
    <property type="entry name" value="HTH_ARAC"/>
    <property type="match status" value="1"/>
</dbReference>
<dbReference type="PANTHER" id="PTHR46796">
    <property type="entry name" value="HTH-TYPE TRANSCRIPTIONAL ACTIVATOR RHAS-RELATED"/>
    <property type="match status" value="1"/>
</dbReference>
<evidence type="ECO:0000256" key="3">
    <source>
        <dbReference type="ARBA" id="ARBA00023163"/>
    </source>
</evidence>
<dbReference type="InterPro" id="IPR046532">
    <property type="entry name" value="DUF6597"/>
</dbReference>
<evidence type="ECO:0000259" key="4">
    <source>
        <dbReference type="PROSITE" id="PS01124"/>
    </source>
</evidence>
<evidence type="ECO:0000313" key="6">
    <source>
        <dbReference type="Proteomes" id="UP001500603"/>
    </source>
</evidence>
<dbReference type="EMBL" id="BAABJM010000010">
    <property type="protein sequence ID" value="GAA5069341.1"/>
    <property type="molecule type" value="Genomic_DNA"/>
</dbReference>
<dbReference type="InterPro" id="IPR050204">
    <property type="entry name" value="AraC_XylS_family_regulators"/>
</dbReference>
<dbReference type="InterPro" id="IPR018060">
    <property type="entry name" value="HTH_AraC"/>
</dbReference>
<sequence length="233" mass="24728">MGDDGYREWSSRYGGATVWTKTVAPGAIGSPVLPDGCIDLIWADGTLLVAGPDTKAHHPSASGRDYVGFRFFPGTAPTLLGVPAHELRDRRVDLADLWDTATTRRLTARVDDALDRAGALEAVVLERASGVGPVDPLVRGVVGALDSGRSVTEVAEMLSVDARTLHRKSLAAFGYGPKTLARILRVRRAIAAARGGLSFADTAATTGFADQAHLARDVREFAGTTLRQLLSRP</sequence>
<evidence type="ECO:0000256" key="1">
    <source>
        <dbReference type="ARBA" id="ARBA00023015"/>
    </source>
</evidence>
<dbReference type="Proteomes" id="UP001500603">
    <property type="component" value="Unassembled WGS sequence"/>
</dbReference>
<name>A0ABP9L6G0_9NOCA</name>
<gene>
    <name evidence="5" type="ORF">GCM10023318_60510</name>
</gene>
<evidence type="ECO:0000256" key="2">
    <source>
        <dbReference type="ARBA" id="ARBA00023125"/>
    </source>
</evidence>